<comment type="similarity">
    <text evidence="3">Belongs to the PTPS family. QueD subfamily.</text>
</comment>
<comment type="cofactor">
    <cofactor evidence="1">
        <name>Zn(2+)</name>
        <dbReference type="ChEBI" id="CHEBI:29105"/>
    </cofactor>
</comment>
<reference evidence="11" key="1">
    <citation type="submission" date="2022-06" db="EMBL/GenBank/DDBJ databases">
        <title>Aeoliella straminimaris, a novel planctomycete from sediments.</title>
        <authorList>
            <person name="Vitorino I.R."/>
            <person name="Lage O.M."/>
        </authorList>
    </citation>
    <scope>NUCLEOTIDE SEQUENCE</scope>
    <source>
        <strain evidence="11">ICT_H6.2</strain>
    </source>
</reference>
<keyword evidence="7" id="KW-0862">Zinc</keyword>
<dbReference type="Proteomes" id="UP001155241">
    <property type="component" value="Unassembled WGS sequence"/>
</dbReference>
<accession>A0A9X2JFS4</accession>
<dbReference type="GO" id="GO:0046872">
    <property type="term" value="F:metal ion binding"/>
    <property type="evidence" value="ECO:0007669"/>
    <property type="project" value="UniProtKB-KW"/>
</dbReference>
<evidence type="ECO:0000256" key="9">
    <source>
        <dbReference type="ARBA" id="ARBA00031449"/>
    </source>
</evidence>
<dbReference type="PANTHER" id="PTHR12589">
    <property type="entry name" value="PYRUVOYL TETRAHYDROBIOPTERIN SYNTHASE"/>
    <property type="match status" value="1"/>
</dbReference>
<gene>
    <name evidence="11" type="ORF">NG895_06680</name>
</gene>
<dbReference type="InterPro" id="IPR038418">
    <property type="entry name" value="6-PTP_synth/QueD_sf"/>
</dbReference>
<evidence type="ECO:0000313" key="12">
    <source>
        <dbReference type="Proteomes" id="UP001155241"/>
    </source>
</evidence>
<proteinExistence type="inferred from homology"/>
<dbReference type="GO" id="GO:0070497">
    <property type="term" value="F:6-carboxytetrahydropterin synthase activity"/>
    <property type="evidence" value="ECO:0007669"/>
    <property type="project" value="UniProtKB-EC"/>
</dbReference>
<dbReference type="EC" id="4.1.2.50" evidence="4"/>
<evidence type="ECO:0000256" key="10">
    <source>
        <dbReference type="ARBA" id="ARBA00048807"/>
    </source>
</evidence>
<dbReference type="Gene3D" id="3.30.479.10">
    <property type="entry name" value="6-pyruvoyl tetrahydropterin synthase/QueD"/>
    <property type="match status" value="1"/>
</dbReference>
<comment type="catalytic activity">
    <reaction evidence="10">
        <text>7,8-dihydroneopterin 3'-triphosphate + H2O = 6-carboxy-5,6,7,8-tetrahydropterin + triphosphate + acetaldehyde + 2 H(+)</text>
        <dbReference type="Rhea" id="RHEA:27966"/>
        <dbReference type="ChEBI" id="CHEBI:15343"/>
        <dbReference type="ChEBI" id="CHEBI:15377"/>
        <dbReference type="ChEBI" id="CHEBI:15378"/>
        <dbReference type="ChEBI" id="CHEBI:18036"/>
        <dbReference type="ChEBI" id="CHEBI:58462"/>
        <dbReference type="ChEBI" id="CHEBI:61032"/>
        <dbReference type="EC" id="4.1.2.50"/>
    </reaction>
</comment>
<protein>
    <recommendedName>
        <fullName evidence="5">6-carboxy-5,6,7,8-tetrahydropterin synthase</fullName>
        <ecNumber evidence="4">4.1.2.50</ecNumber>
    </recommendedName>
    <alternativeName>
        <fullName evidence="9">Queuosine biosynthesis protein QueD</fullName>
    </alternativeName>
</protein>
<dbReference type="Pfam" id="PF01242">
    <property type="entry name" value="PTPS"/>
    <property type="match status" value="1"/>
</dbReference>
<evidence type="ECO:0000256" key="7">
    <source>
        <dbReference type="ARBA" id="ARBA00022833"/>
    </source>
</evidence>
<dbReference type="PANTHER" id="PTHR12589:SF7">
    <property type="entry name" value="6-PYRUVOYL TETRAHYDROBIOPTERIN SYNTHASE"/>
    <property type="match status" value="1"/>
</dbReference>
<keyword evidence="12" id="KW-1185">Reference proteome</keyword>
<evidence type="ECO:0000256" key="4">
    <source>
        <dbReference type="ARBA" id="ARBA00012982"/>
    </source>
</evidence>
<evidence type="ECO:0000256" key="6">
    <source>
        <dbReference type="ARBA" id="ARBA00022723"/>
    </source>
</evidence>
<organism evidence="11 12">
    <name type="scientific">Aeoliella straminimaris</name>
    <dbReference type="NCBI Taxonomy" id="2954799"/>
    <lineage>
        <taxon>Bacteria</taxon>
        <taxon>Pseudomonadati</taxon>
        <taxon>Planctomycetota</taxon>
        <taxon>Planctomycetia</taxon>
        <taxon>Pirellulales</taxon>
        <taxon>Lacipirellulaceae</taxon>
        <taxon>Aeoliella</taxon>
    </lineage>
</organism>
<evidence type="ECO:0000256" key="5">
    <source>
        <dbReference type="ARBA" id="ARBA00018141"/>
    </source>
</evidence>
<evidence type="ECO:0000256" key="1">
    <source>
        <dbReference type="ARBA" id="ARBA00001947"/>
    </source>
</evidence>
<dbReference type="InterPro" id="IPR007115">
    <property type="entry name" value="6-PTP_synth/QueD"/>
</dbReference>
<evidence type="ECO:0000313" key="11">
    <source>
        <dbReference type="EMBL" id="MCO6043587.1"/>
    </source>
</evidence>
<dbReference type="AlphaFoldDB" id="A0A9X2JFS4"/>
<evidence type="ECO:0000256" key="2">
    <source>
        <dbReference type="ARBA" id="ARBA00005061"/>
    </source>
</evidence>
<evidence type="ECO:0000256" key="3">
    <source>
        <dbReference type="ARBA" id="ARBA00008900"/>
    </source>
</evidence>
<comment type="pathway">
    <text evidence="2">Purine metabolism; 7-cyano-7-deazaguanine biosynthesis.</text>
</comment>
<dbReference type="EMBL" id="JAMXLR010000024">
    <property type="protein sequence ID" value="MCO6043587.1"/>
    <property type="molecule type" value="Genomic_DNA"/>
</dbReference>
<comment type="caution">
    <text evidence="11">The sequence shown here is derived from an EMBL/GenBank/DDBJ whole genome shotgun (WGS) entry which is preliminary data.</text>
</comment>
<keyword evidence="6" id="KW-0479">Metal-binding</keyword>
<keyword evidence="8" id="KW-0456">Lyase</keyword>
<sequence length="134" mass="15461">MYLVTREIDFCYGHRLLNYEGKCRHLHGHNGKAIITVEADKLDERGMVLDFSDIKQVVSTWIDDNLDHRMILCKDDPAVSILQEMGEPLYLLDVNPTAENIARVIYEKTKSAGFPIVEARLWETPKCFATYRES</sequence>
<dbReference type="RefSeq" id="WP_252851690.1">
    <property type="nucleotide sequence ID" value="NZ_JAMXLR010000024.1"/>
</dbReference>
<name>A0A9X2JFS4_9BACT</name>
<dbReference type="SUPFAM" id="SSF55620">
    <property type="entry name" value="Tetrahydrobiopterin biosynthesis enzymes-like"/>
    <property type="match status" value="1"/>
</dbReference>
<evidence type="ECO:0000256" key="8">
    <source>
        <dbReference type="ARBA" id="ARBA00023239"/>
    </source>
</evidence>